<comment type="caution">
    <text evidence="2">The sequence shown here is derived from an EMBL/GenBank/DDBJ whole genome shotgun (WGS) entry which is preliminary data.</text>
</comment>
<reference evidence="3" key="1">
    <citation type="submission" date="2023-07" db="EMBL/GenBank/DDBJ databases">
        <title>Structural and functional analysis of rice phyllospheric bacteria for their antimicrobial properties and defense elicitation against blast disease.</title>
        <authorList>
            <person name="Sahu K.P."/>
            <person name="Asharani P."/>
            <person name="Kumar M."/>
            <person name="Reddy B."/>
            <person name="Kumar A."/>
        </authorList>
    </citation>
    <scope>NUCLEOTIDE SEQUENCE [LARGE SCALE GENOMIC DNA]</scope>
    <source>
        <strain evidence="3">OsEp_Plm_30P10</strain>
    </source>
</reference>
<dbReference type="RefSeq" id="WP_322543857.1">
    <property type="nucleotide sequence ID" value="NZ_JAOBTT010000002.1"/>
</dbReference>
<gene>
    <name evidence="2" type="ORF">N4G40_17035</name>
</gene>
<evidence type="ECO:0000259" key="1">
    <source>
        <dbReference type="Pfam" id="PF01425"/>
    </source>
</evidence>
<dbReference type="InterPro" id="IPR023631">
    <property type="entry name" value="Amidase_dom"/>
</dbReference>
<organism evidence="2 3">
    <name type="scientific">Pantoea eucrina</name>
    <dbReference type="NCBI Taxonomy" id="472693"/>
    <lineage>
        <taxon>Bacteria</taxon>
        <taxon>Pseudomonadati</taxon>
        <taxon>Pseudomonadota</taxon>
        <taxon>Gammaproteobacteria</taxon>
        <taxon>Enterobacterales</taxon>
        <taxon>Erwiniaceae</taxon>
        <taxon>Pantoea</taxon>
    </lineage>
</organism>
<dbReference type="InterPro" id="IPR036928">
    <property type="entry name" value="AS_sf"/>
</dbReference>
<protein>
    <submittedName>
        <fullName evidence="2">Amidase family protein</fullName>
    </submittedName>
</protein>
<dbReference type="PANTHER" id="PTHR11895:SF176">
    <property type="entry name" value="AMIDASE AMID-RELATED"/>
    <property type="match status" value="1"/>
</dbReference>
<feature type="domain" description="Amidase" evidence="1">
    <location>
        <begin position="39"/>
        <end position="438"/>
    </location>
</feature>
<dbReference type="Proteomes" id="UP001288620">
    <property type="component" value="Unassembled WGS sequence"/>
</dbReference>
<evidence type="ECO:0000313" key="3">
    <source>
        <dbReference type="Proteomes" id="UP001288620"/>
    </source>
</evidence>
<dbReference type="SUPFAM" id="SSF75304">
    <property type="entry name" value="Amidase signature (AS) enzymes"/>
    <property type="match status" value="1"/>
</dbReference>
<accession>A0ABU5LJ45</accession>
<dbReference type="Pfam" id="PF01425">
    <property type="entry name" value="Amidase"/>
    <property type="match status" value="1"/>
</dbReference>
<dbReference type="Gene3D" id="3.90.1300.10">
    <property type="entry name" value="Amidase signature (AS) domain"/>
    <property type="match status" value="1"/>
</dbReference>
<proteinExistence type="predicted"/>
<evidence type="ECO:0000313" key="2">
    <source>
        <dbReference type="EMBL" id="MDZ7279958.1"/>
    </source>
</evidence>
<dbReference type="EMBL" id="JAOBTT010000002">
    <property type="protein sequence ID" value="MDZ7279958.1"/>
    <property type="molecule type" value="Genomic_DNA"/>
</dbReference>
<sequence>MRAEIIRQQLQHGQLDACAIAALFARGEITPLAFTDACLAAAQRASAIFITLTPERAREEAAAATRRWQRGAPLSAFDGIPVAWKDLFDVAHTRTTAGSALRQHAPLSHQDAPLVARAAQAGMVTLGKTNLSEFAFSGLGLNPTFGTPRLRTADGSEHAPGGSSSGAARAIAEGLVCVALGTDTGGSIRIPAAFSGVVGYRASRGRYDDRGVFPLAASLDTLGPLCRSVRDAQTLDAIWCGPNAAFAPPHFVADTVLLDQCEAPVRENGYFALAQLEAAGFRVSYRAVTAMHSALAWIADNGWPGAVEAFQLHADVLASPQAEKMDPLVRQRLLDSGRLSPEVLSTFLQHRMQWQHALADELAGAVLITPTVAHTAPLLSPLQDAATFAQTNRATLRLTMPGSLLDMPGVALPSGGAETGLFTSLLLSLPSGEDARLLAAANAAAAVLMPGNSAQRDFVTQP</sequence>
<keyword evidence="3" id="KW-1185">Reference proteome</keyword>
<dbReference type="InterPro" id="IPR000120">
    <property type="entry name" value="Amidase"/>
</dbReference>
<name>A0ABU5LJ45_9GAMM</name>
<dbReference type="PANTHER" id="PTHR11895">
    <property type="entry name" value="TRANSAMIDASE"/>
    <property type="match status" value="1"/>
</dbReference>